<protein>
    <recommendedName>
        <fullName evidence="3">PET domain-containing protein</fullName>
    </recommendedName>
</protein>
<evidence type="ECO:0000313" key="5">
    <source>
        <dbReference type="Proteomes" id="UP000708208"/>
    </source>
</evidence>
<reference evidence="4" key="1">
    <citation type="submission" date="2021-06" db="EMBL/GenBank/DDBJ databases">
        <authorList>
            <person name="Hodson N. C."/>
            <person name="Mongue J. A."/>
            <person name="Jaron S. K."/>
        </authorList>
    </citation>
    <scope>NUCLEOTIDE SEQUENCE</scope>
</reference>
<dbReference type="PANTHER" id="PTHR24211:SF20">
    <property type="entry name" value="PROTEIN ESPINAS-RELATED"/>
    <property type="match status" value="1"/>
</dbReference>
<organism evidence="4 5">
    <name type="scientific">Allacma fusca</name>
    <dbReference type="NCBI Taxonomy" id="39272"/>
    <lineage>
        <taxon>Eukaryota</taxon>
        <taxon>Metazoa</taxon>
        <taxon>Ecdysozoa</taxon>
        <taxon>Arthropoda</taxon>
        <taxon>Hexapoda</taxon>
        <taxon>Collembola</taxon>
        <taxon>Symphypleona</taxon>
        <taxon>Sminthuridae</taxon>
        <taxon>Allacma</taxon>
    </lineage>
</organism>
<proteinExistence type="predicted"/>
<feature type="domain" description="PET" evidence="3">
    <location>
        <begin position="18"/>
        <end position="126"/>
    </location>
</feature>
<dbReference type="EMBL" id="CAJVCH010541499">
    <property type="protein sequence ID" value="CAG7826888.1"/>
    <property type="molecule type" value="Genomic_DNA"/>
</dbReference>
<dbReference type="OrthoDB" id="10069167at2759"/>
<evidence type="ECO:0000259" key="3">
    <source>
        <dbReference type="PROSITE" id="PS51303"/>
    </source>
</evidence>
<feature type="compositionally biased region" description="Basic and acidic residues" evidence="2">
    <location>
        <begin position="16"/>
        <end position="26"/>
    </location>
</feature>
<evidence type="ECO:0000256" key="1">
    <source>
        <dbReference type="ARBA" id="ARBA00022737"/>
    </source>
</evidence>
<sequence>QNPPSGTNPPSNSMDEQTHPHNRQSDDDSGCCGLEEYVWTPPGCKPELVYAYFAQIPEDKIPFVNSAGEKWRIKQLLNQLPPHDNQVRYCSSLSSDDEKNELLIFSAQRKKDCLGRGGVRVSDTDGVTCDFVRS</sequence>
<keyword evidence="1" id="KW-0677">Repeat</keyword>
<dbReference type="AlphaFoldDB" id="A0A8J2PMS6"/>
<feature type="non-terminal residue" evidence="4">
    <location>
        <position position="1"/>
    </location>
</feature>
<dbReference type="InterPro" id="IPR010442">
    <property type="entry name" value="PET_domain"/>
</dbReference>
<name>A0A8J2PMS6_9HEXA</name>
<gene>
    <name evidence="4" type="ORF">AFUS01_LOCUS36919</name>
</gene>
<dbReference type="InterPro" id="IPR047120">
    <property type="entry name" value="Pk/Esn/Tes"/>
</dbReference>
<comment type="caution">
    <text evidence="4">The sequence shown here is derived from an EMBL/GenBank/DDBJ whole genome shotgun (WGS) entry which is preliminary data.</text>
</comment>
<evidence type="ECO:0000256" key="2">
    <source>
        <dbReference type="SAM" id="MobiDB-lite"/>
    </source>
</evidence>
<dbReference type="Proteomes" id="UP000708208">
    <property type="component" value="Unassembled WGS sequence"/>
</dbReference>
<dbReference type="InterPro" id="IPR033723">
    <property type="entry name" value="PET_prickle"/>
</dbReference>
<feature type="region of interest" description="Disordered" evidence="2">
    <location>
        <begin position="1"/>
        <end position="29"/>
    </location>
</feature>
<dbReference type="Pfam" id="PF06297">
    <property type="entry name" value="PET"/>
    <property type="match status" value="1"/>
</dbReference>
<dbReference type="PANTHER" id="PTHR24211">
    <property type="entry name" value="LIM DOMAIN-CONTAINING PROTEIN"/>
    <property type="match status" value="1"/>
</dbReference>
<dbReference type="CDD" id="cd09827">
    <property type="entry name" value="PET_Prickle"/>
    <property type="match status" value="1"/>
</dbReference>
<keyword evidence="5" id="KW-1185">Reference proteome</keyword>
<accession>A0A8J2PMS6</accession>
<evidence type="ECO:0000313" key="4">
    <source>
        <dbReference type="EMBL" id="CAG7826888.1"/>
    </source>
</evidence>
<dbReference type="PROSITE" id="PS51303">
    <property type="entry name" value="PET"/>
    <property type="match status" value="1"/>
</dbReference>
<dbReference type="GO" id="GO:0008270">
    <property type="term" value="F:zinc ion binding"/>
    <property type="evidence" value="ECO:0007669"/>
    <property type="project" value="InterPro"/>
</dbReference>